<dbReference type="Gene3D" id="3.15.10.30">
    <property type="entry name" value="Haemolymph juvenile hormone binding protein"/>
    <property type="match status" value="1"/>
</dbReference>
<keyword evidence="5" id="KW-1185">Reference proteome</keyword>
<dbReference type="InterPro" id="IPR010562">
    <property type="entry name" value="Haemolymph_juvenile_hormone-bd"/>
</dbReference>
<organism evidence="6">
    <name type="scientific">Neodiprion lecontei</name>
    <name type="common">Redheaded pine sawfly</name>
    <dbReference type="NCBI Taxonomy" id="441921"/>
    <lineage>
        <taxon>Eukaryota</taxon>
        <taxon>Metazoa</taxon>
        <taxon>Ecdysozoa</taxon>
        <taxon>Arthropoda</taxon>
        <taxon>Hexapoda</taxon>
        <taxon>Insecta</taxon>
        <taxon>Pterygota</taxon>
        <taxon>Neoptera</taxon>
        <taxon>Endopterygota</taxon>
        <taxon>Hymenoptera</taxon>
        <taxon>Tenthredinoidea</taxon>
        <taxon>Diprionidae</taxon>
        <taxon>Diprioninae</taxon>
        <taxon>Neodiprion</taxon>
    </lineage>
</organism>
<dbReference type="PANTHER" id="PTHR11008:SF39">
    <property type="entry name" value="CIRCADIAN CLOCK-CONTROLLED PROTEIN-LIKE PROTEIN"/>
    <property type="match status" value="1"/>
</dbReference>
<dbReference type="InParanoid" id="A0A6J0CBN3"/>
<keyword evidence="2" id="KW-0090">Biological rhythms</keyword>
<feature type="chain" id="PRO_5026928166" evidence="4">
    <location>
        <begin position="18"/>
        <end position="243"/>
    </location>
</feature>
<dbReference type="Proteomes" id="UP000829291">
    <property type="component" value="Chromosome 4"/>
</dbReference>
<keyword evidence="1 4" id="KW-0732">Signal</keyword>
<sequence length="243" mass="27303">MMLRFVLFALFATSALATVPSYIKVCGRQNPKLNNCVLDSVSSMTTKLKMGMPELDVPSLEPLTLDKIILSDHSSLRAIATNVKLFNLSNFICKFLHVDLENQTIDMQLTFPQVRLEAEYNVTTKIVNVPINGIGPMIIVTDDVEAKVGMKFRLVDHKGAKFLYFPTMTTSLVIKDYTSHFTPRPGPDGALAEGINAALQDNRKEIIPLIKPNLEQVITERVLELSNKICKHFSYDELFPDRM</sequence>
<evidence type="ECO:0000313" key="5">
    <source>
        <dbReference type="Proteomes" id="UP000829291"/>
    </source>
</evidence>
<reference evidence="6" key="1">
    <citation type="submission" date="2025-08" db="UniProtKB">
        <authorList>
            <consortium name="RefSeq"/>
        </authorList>
    </citation>
    <scope>IDENTIFICATION</scope>
    <source>
        <tissue evidence="6">Thorax and Abdomen</tissue>
    </source>
</reference>
<protein>
    <submittedName>
        <fullName evidence="6">Circadian clock-controlled protein daywake</fullName>
    </submittedName>
</protein>
<evidence type="ECO:0000256" key="1">
    <source>
        <dbReference type="ARBA" id="ARBA00022729"/>
    </source>
</evidence>
<evidence type="ECO:0000256" key="3">
    <source>
        <dbReference type="ARBA" id="ARBA00060902"/>
    </source>
</evidence>
<dbReference type="AlphaFoldDB" id="A0A6J0CBN3"/>
<accession>A0A6J0CBN3</accession>
<dbReference type="FunFam" id="3.15.10.30:FF:000001">
    <property type="entry name" value="Takeout-like protein 1"/>
    <property type="match status" value="1"/>
</dbReference>
<comment type="similarity">
    <text evidence="3">Belongs to the TO family.</text>
</comment>
<dbReference type="GO" id="GO:0007623">
    <property type="term" value="P:circadian rhythm"/>
    <property type="evidence" value="ECO:0007669"/>
    <property type="project" value="UniProtKB-ARBA"/>
</dbReference>
<proteinExistence type="inferred from homology"/>
<dbReference type="InterPro" id="IPR038606">
    <property type="entry name" value="To_sf"/>
</dbReference>
<evidence type="ECO:0000256" key="2">
    <source>
        <dbReference type="ARBA" id="ARBA00023108"/>
    </source>
</evidence>
<dbReference type="GO" id="GO:0005615">
    <property type="term" value="C:extracellular space"/>
    <property type="evidence" value="ECO:0007669"/>
    <property type="project" value="TreeGrafter"/>
</dbReference>
<dbReference type="PANTHER" id="PTHR11008">
    <property type="entry name" value="PROTEIN TAKEOUT-LIKE PROTEIN"/>
    <property type="match status" value="1"/>
</dbReference>
<dbReference type="SMART" id="SM00700">
    <property type="entry name" value="JHBP"/>
    <property type="match status" value="1"/>
</dbReference>
<dbReference type="KEGG" id="nlo:107227097"/>
<evidence type="ECO:0000256" key="4">
    <source>
        <dbReference type="SAM" id="SignalP"/>
    </source>
</evidence>
<dbReference type="OrthoDB" id="8185902at2759"/>
<dbReference type="Pfam" id="PF06585">
    <property type="entry name" value="JHBP"/>
    <property type="match status" value="1"/>
</dbReference>
<dbReference type="RefSeq" id="XP_015523629.1">
    <property type="nucleotide sequence ID" value="XM_015668143.2"/>
</dbReference>
<gene>
    <name evidence="6" type="primary">LOC107227097</name>
</gene>
<name>A0A6J0CBN3_NEOLC</name>
<feature type="signal peptide" evidence="4">
    <location>
        <begin position="1"/>
        <end position="17"/>
    </location>
</feature>
<dbReference type="GeneID" id="107227097"/>
<evidence type="ECO:0000313" key="6">
    <source>
        <dbReference type="RefSeq" id="XP_015523629.1"/>
    </source>
</evidence>